<protein>
    <recommendedName>
        <fullName evidence="2">CACTA en-spm transposon protein</fullName>
    </recommendedName>
</protein>
<sequence length="146" mass="17176">ESSSQPPATLTPRRRAQSRLLELECYVATNACILMAISLNTKKSISLYVVHFSQAISWATIGREYIEVVKANLQWFFVFDFNDQAMNRFIEYQMLSTFKEFQDDCHRQFKKYTTPRRLVPTHQTYWWDVMRIDTSSVTTTSTVHSM</sequence>
<dbReference type="AlphaFoldDB" id="A0A9I9E598"/>
<organism evidence="1">
    <name type="scientific">Cucumis melo</name>
    <name type="common">Muskmelon</name>
    <dbReference type="NCBI Taxonomy" id="3656"/>
    <lineage>
        <taxon>Eukaryota</taxon>
        <taxon>Viridiplantae</taxon>
        <taxon>Streptophyta</taxon>
        <taxon>Embryophyta</taxon>
        <taxon>Tracheophyta</taxon>
        <taxon>Spermatophyta</taxon>
        <taxon>Magnoliopsida</taxon>
        <taxon>eudicotyledons</taxon>
        <taxon>Gunneridae</taxon>
        <taxon>Pentapetalae</taxon>
        <taxon>rosids</taxon>
        <taxon>fabids</taxon>
        <taxon>Cucurbitales</taxon>
        <taxon>Cucurbitaceae</taxon>
        <taxon>Benincaseae</taxon>
        <taxon>Cucumis</taxon>
    </lineage>
</organism>
<reference evidence="1" key="1">
    <citation type="submission" date="2023-03" db="UniProtKB">
        <authorList>
            <consortium name="EnsemblPlants"/>
        </authorList>
    </citation>
    <scope>IDENTIFICATION</scope>
</reference>
<dbReference type="Gramene" id="MELO3C028977.2.1">
    <property type="protein sequence ID" value="MELO3C028977.2.1"/>
    <property type="gene ID" value="MELO3C028977.2"/>
</dbReference>
<accession>A0A9I9E598</accession>
<evidence type="ECO:0008006" key="2">
    <source>
        <dbReference type="Google" id="ProtNLM"/>
    </source>
</evidence>
<evidence type="ECO:0000313" key="1">
    <source>
        <dbReference type="EnsemblPlants" id="MELO3C028977.2.1"/>
    </source>
</evidence>
<dbReference type="EnsemblPlants" id="MELO3C028977.2.1">
    <property type="protein sequence ID" value="MELO3C028977.2.1"/>
    <property type="gene ID" value="MELO3C028977.2"/>
</dbReference>
<proteinExistence type="predicted"/>
<name>A0A9I9E598_CUCME</name>